<reference evidence="1 2" key="1">
    <citation type="submission" date="2015-09" db="EMBL/GenBank/DDBJ databases">
        <title>Atta colombica WGS genome.</title>
        <authorList>
            <person name="Nygaard S."/>
            <person name="Hu H."/>
            <person name="Boomsma J."/>
            <person name="Zhang G."/>
        </authorList>
    </citation>
    <scope>NUCLEOTIDE SEQUENCE [LARGE SCALE GENOMIC DNA]</scope>
    <source>
        <strain evidence="1">Treedump-2</strain>
        <tissue evidence="1">Whole body</tissue>
    </source>
</reference>
<dbReference type="AlphaFoldDB" id="A0A151I641"/>
<evidence type="ECO:0000313" key="1">
    <source>
        <dbReference type="EMBL" id="KYM90419.1"/>
    </source>
</evidence>
<dbReference type="EMBL" id="KQ976413">
    <property type="protein sequence ID" value="KYM90419.1"/>
    <property type="molecule type" value="Genomic_DNA"/>
</dbReference>
<protein>
    <submittedName>
        <fullName evidence="1">Uncharacterized protein</fullName>
    </submittedName>
</protein>
<keyword evidence="2" id="KW-1185">Reference proteome</keyword>
<proteinExistence type="predicted"/>
<dbReference type="Proteomes" id="UP000078540">
    <property type="component" value="Unassembled WGS sequence"/>
</dbReference>
<accession>A0A151I641</accession>
<name>A0A151I641_9HYME</name>
<evidence type="ECO:0000313" key="2">
    <source>
        <dbReference type="Proteomes" id="UP000078540"/>
    </source>
</evidence>
<sequence>MIFQDEQSRVGASVYMTWYNTWNSLTMFQPLNGETFQRLLGSSSIEIQMFNQRVPEPALSEPAQQLIGARSGGERGYYRTTTPRFGEIQSRVV</sequence>
<organism evidence="1 2">
    <name type="scientific">Atta colombica</name>
    <dbReference type="NCBI Taxonomy" id="520822"/>
    <lineage>
        <taxon>Eukaryota</taxon>
        <taxon>Metazoa</taxon>
        <taxon>Ecdysozoa</taxon>
        <taxon>Arthropoda</taxon>
        <taxon>Hexapoda</taxon>
        <taxon>Insecta</taxon>
        <taxon>Pterygota</taxon>
        <taxon>Neoptera</taxon>
        <taxon>Endopterygota</taxon>
        <taxon>Hymenoptera</taxon>
        <taxon>Apocrita</taxon>
        <taxon>Aculeata</taxon>
        <taxon>Formicoidea</taxon>
        <taxon>Formicidae</taxon>
        <taxon>Myrmicinae</taxon>
        <taxon>Atta</taxon>
    </lineage>
</organism>
<gene>
    <name evidence="1" type="ORF">ALC53_01851</name>
</gene>